<dbReference type="InterPro" id="IPR006286">
    <property type="entry name" value="C56_PfpI-like"/>
</dbReference>
<keyword evidence="4" id="KW-1185">Reference proteome</keyword>
<reference evidence="3 4" key="1">
    <citation type="submission" date="2016-11" db="EMBL/GenBank/DDBJ databases">
        <authorList>
            <person name="Varghese N."/>
            <person name="Submissions S."/>
        </authorList>
    </citation>
    <scope>NUCLEOTIDE SEQUENCE [LARGE SCALE GENOMIC DNA]</scope>
    <source>
        <strain evidence="3 4">DSM 29620</strain>
    </source>
</reference>
<dbReference type="EMBL" id="FQZZ01000009">
    <property type="protein sequence ID" value="SHK78588.1"/>
    <property type="molecule type" value="Genomic_DNA"/>
</dbReference>
<dbReference type="GO" id="GO:0006508">
    <property type="term" value="P:proteolysis"/>
    <property type="evidence" value="ECO:0007669"/>
    <property type="project" value="UniProtKB-KW"/>
</dbReference>
<accession>A0A1H0M789</accession>
<sequence length="186" mass="20083">MTSISKARILVLAADGFEQSELEVPVEKLRARGATVRIASPEGKDIRGWKDGDWGDSVQADAAIADIGEGDFDALVLPGGQINPDILRLDEQAVQLVRDFYVSGKPIAAICHGPWLLVEADVLRGRDATSYRSIATDVRNAGANWKDEEVVVDQAIVTSRAPGDLPAFVARIAEEIEEGPHERRAA</sequence>
<dbReference type="NCBIfam" id="TIGR01382">
    <property type="entry name" value="PfpI"/>
    <property type="match status" value="1"/>
</dbReference>
<dbReference type="Pfam" id="PF01965">
    <property type="entry name" value="DJ-1_PfpI"/>
    <property type="match status" value="1"/>
</dbReference>
<dbReference type="SUPFAM" id="SSF52317">
    <property type="entry name" value="Class I glutamine amidotransferase-like"/>
    <property type="match status" value="1"/>
</dbReference>
<evidence type="ECO:0000313" key="3">
    <source>
        <dbReference type="EMBL" id="SHK78588.1"/>
    </source>
</evidence>
<dbReference type="Proteomes" id="UP000324252">
    <property type="component" value="Unassembled WGS sequence"/>
</dbReference>
<evidence type="ECO:0000256" key="1">
    <source>
        <dbReference type="ARBA" id="ARBA00008542"/>
    </source>
</evidence>
<dbReference type="CDD" id="cd03134">
    <property type="entry name" value="GATase1_PfpI_like"/>
    <property type="match status" value="1"/>
</dbReference>
<keyword evidence="3" id="KW-0645">Protease</keyword>
<dbReference type="Gene3D" id="3.40.50.880">
    <property type="match status" value="1"/>
</dbReference>
<organism evidence="3 4">
    <name type="scientific">Lutimaribacter pacificus</name>
    <dbReference type="NCBI Taxonomy" id="391948"/>
    <lineage>
        <taxon>Bacteria</taxon>
        <taxon>Pseudomonadati</taxon>
        <taxon>Pseudomonadota</taxon>
        <taxon>Alphaproteobacteria</taxon>
        <taxon>Rhodobacterales</taxon>
        <taxon>Roseobacteraceae</taxon>
        <taxon>Lutimaribacter</taxon>
    </lineage>
</organism>
<dbReference type="PANTHER" id="PTHR42733:SF12">
    <property type="entry name" value="PROTEINASE"/>
    <property type="match status" value="1"/>
</dbReference>
<dbReference type="PANTHER" id="PTHR42733">
    <property type="entry name" value="DJ-1 PROTEIN"/>
    <property type="match status" value="1"/>
</dbReference>
<evidence type="ECO:0000313" key="4">
    <source>
        <dbReference type="Proteomes" id="UP000324252"/>
    </source>
</evidence>
<feature type="domain" description="DJ-1/PfpI" evidence="2">
    <location>
        <begin position="8"/>
        <end position="174"/>
    </location>
</feature>
<dbReference type="InterPro" id="IPR029062">
    <property type="entry name" value="Class_I_gatase-like"/>
</dbReference>
<evidence type="ECO:0000259" key="2">
    <source>
        <dbReference type="Pfam" id="PF01965"/>
    </source>
</evidence>
<proteinExistence type="inferred from homology"/>
<keyword evidence="3" id="KW-0378">Hydrolase</keyword>
<dbReference type="AlphaFoldDB" id="A0A1H0M789"/>
<dbReference type="RefSeq" id="WP_149789381.1">
    <property type="nucleotide sequence ID" value="NZ_FNIO01000009.1"/>
</dbReference>
<dbReference type="OrthoDB" id="9792284at2"/>
<dbReference type="GO" id="GO:0008233">
    <property type="term" value="F:peptidase activity"/>
    <property type="evidence" value="ECO:0007669"/>
    <property type="project" value="UniProtKB-KW"/>
</dbReference>
<dbReference type="InterPro" id="IPR002818">
    <property type="entry name" value="DJ-1/PfpI"/>
</dbReference>
<protein>
    <submittedName>
        <fullName evidence="3">Protease I</fullName>
    </submittedName>
</protein>
<comment type="similarity">
    <text evidence="1">Belongs to the peptidase C56 family.</text>
</comment>
<dbReference type="PROSITE" id="PS51276">
    <property type="entry name" value="PEPTIDASE_C56_PFPI"/>
    <property type="match status" value="1"/>
</dbReference>
<gene>
    <name evidence="3" type="ORF">SAMN05444142_10979</name>
</gene>
<name>A0A1H0M789_9RHOB</name>